<feature type="region of interest" description="Disordered" evidence="1">
    <location>
        <begin position="41"/>
        <end position="69"/>
    </location>
</feature>
<proteinExistence type="predicted"/>
<evidence type="ECO:0000313" key="3">
    <source>
        <dbReference type="EMBL" id="KAB0337149.1"/>
    </source>
</evidence>
<feature type="compositionally biased region" description="Basic and acidic residues" evidence="1">
    <location>
        <begin position="41"/>
        <end position="51"/>
    </location>
</feature>
<dbReference type="InterPro" id="IPR031320">
    <property type="entry name" value="GAGE"/>
</dbReference>
<name>A0A5N3UKJ3_MUNRE</name>
<keyword evidence="4" id="KW-1185">Reference proteome</keyword>
<feature type="domain" description="GAGE" evidence="2">
    <location>
        <begin position="23"/>
        <end position="69"/>
    </location>
</feature>
<dbReference type="AlphaFoldDB" id="A0A5N3UKJ3"/>
<accession>A0A5N3UKJ3</accession>
<evidence type="ECO:0000259" key="2">
    <source>
        <dbReference type="Pfam" id="PF05831"/>
    </source>
</evidence>
<feature type="non-terminal residue" evidence="3">
    <location>
        <position position="1"/>
    </location>
</feature>
<evidence type="ECO:0000313" key="4">
    <source>
        <dbReference type="Proteomes" id="UP000326062"/>
    </source>
</evidence>
<dbReference type="Proteomes" id="UP000326062">
    <property type="component" value="Unassembled WGS sequence"/>
</dbReference>
<comment type="caution">
    <text evidence="3">The sequence shown here is derived from an EMBL/GenBank/DDBJ whole genome shotgun (WGS) entry which is preliminary data.</text>
</comment>
<organism evidence="3 4">
    <name type="scientific">Muntiacus reevesi</name>
    <name type="common">Reeves' muntjac</name>
    <name type="synonym">Cervus reevesi</name>
    <dbReference type="NCBI Taxonomy" id="9886"/>
    <lineage>
        <taxon>Eukaryota</taxon>
        <taxon>Metazoa</taxon>
        <taxon>Chordata</taxon>
        <taxon>Craniata</taxon>
        <taxon>Vertebrata</taxon>
        <taxon>Euteleostomi</taxon>
        <taxon>Mammalia</taxon>
        <taxon>Eutheria</taxon>
        <taxon>Laurasiatheria</taxon>
        <taxon>Artiodactyla</taxon>
        <taxon>Ruminantia</taxon>
        <taxon>Pecora</taxon>
        <taxon>Cervidae</taxon>
        <taxon>Muntiacinae</taxon>
        <taxon>Muntiacus</taxon>
    </lineage>
</organism>
<reference evidence="3 4" key="1">
    <citation type="submission" date="2019-06" db="EMBL/GenBank/DDBJ databases">
        <title>Discovery of a novel chromosome fission-fusion reversal in muntjac.</title>
        <authorList>
            <person name="Mudd A.B."/>
            <person name="Bredeson J.V."/>
            <person name="Baum R."/>
            <person name="Hockemeyer D."/>
            <person name="Rokhsar D.S."/>
        </authorList>
    </citation>
    <scope>NUCLEOTIDE SEQUENCE [LARGE SCALE GENOMIC DNA]</scope>
    <source>
        <strain evidence="3">UCam_UCB_Mr</strain>
        <tissue evidence="3">Fibroblast cell line</tissue>
    </source>
</reference>
<protein>
    <recommendedName>
        <fullName evidence="2">GAGE domain-containing protein</fullName>
    </recommendedName>
</protein>
<sequence length="69" mass="7366">SNTALYSPNFPPPNSVYEVFLVAEPELEDPRQEMGVEKIEGELGDGPDMKGKTPPNVVPANIPEGGDGQ</sequence>
<dbReference type="Pfam" id="PF05831">
    <property type="entry name" value="GAGE"/>
    <property type="match status" value="1"/>
</dbReference>
<gene>
    <name evidence="3" type="ORF">FD755_025730</name>
</gene>
<evidence type="ECO:0000256" key="1">
    <source>
        <dbReference type="SAM" id="MobiDB-lite"/>
    </source>
</evidence>
<dbReference type="EMBL" id="VCEB01015981">
    <property type="protein sequence ID" value="KAB0337149.1"/>
    <property type="molecule type" value="Genomic_DNA"/>
</dbReference>